<reference evidence="8 11" key="1">
    <citation type="submission" date="2018-08" db="EMBL/GenBank/DDBJ databases">
        <title>A genome reference for cultivated species of the human gut microbiota.</title>
        <authorList>
            <person name="Zou Y."/>
            <person name="Xue W."/>
            <person name="Luo G."/>
        </authorList>
    </citation>
    <scope>NUCLEOTIDE SEQUENCE [LARGE SCALE GENOMIC DNA]</scope>
    <source>
        <strain evidence="9 11">AF26-4BH</strain>
        <strain evidence="8">TF05-5AC</strain>
    </source>
</reference>
<name>A0A3E3I1U8_9FIRM</name>
<protein>
    <submittedName>
        <fullName evidence="8">ABC transporter permease</fullName>
    </submittedName>
</protein>
<feature type="transmembrane region" description="Helical" evidence="6">
    <location>
        <begin position="169"/>
        <end position="187"/>
    </location>
</feature>
<proteinExistence type="inferred from homology"/>
<comment type="caution">
    <text evidence="8">The sequence shown here is derived from an EMBL/GenBank/DDBJ whole genome shotgun (WGS) entry which is preliminary data.</text>
</comment>
<gene>
    <name evidence="9" type="ORF">DWY69_30235</name>
    <name evidence="8" type="ORF">DXC51_16490</name>
</gene>
<keyword evidence="10" id="KW-1185">Reference proteome</keyword>
<organism evidence="8 10">
    <name type="scientific">Eisenbergiella massiliensis</name>
    <dbReference type="NCBI Taxonomy" id="1720294"/>
    <lineage>
        <taxon>Bacteria</taxon>
        <taxon>Bacillati</taxon>
        <taxon>Bacillota</taxon>
        <taxon>Clostridia</taxon>
        <taxon>Lachnospirales</taxon>
        <taxon>Lachnospiraceae</taxon>
        <taxon>Eisenbergiella</taxon>
    </lineage>
</organism>
<evidence type="ECO:0000256" key="6">
    <source>
        <dbReference type="PIRNR" id="PIRNR018968"/>
    </source>
</evidence>
<evidence type="ECO:0000256" key="2">
    <source>
        <dbReference type="ARBA" id="ARBA00022475"/>
    </source>
</evidence>
<dbReference type="InterPro" id="IPR003838">
    <property type="entry name" value="ABC3_permease_C"/>
</dbReference>
<evidence type="ECO:0000256" key="3">
    <source>
        <dbReference type="ARBA" id="ARBA00022692"/>
    </source>
</evidence>
<evidence type="ECO:0000313" key="10">
    <source>
        <dbReference type="Proteomes" id="UP000260812"/>
    </source>
</evidence>
<dbReference type="EMBL" id="QVLV01000011">
    <property type="protein sequence ID" value="RGE58501.1"/>
    <property type="molecule type" value="Genomic_DNA"/>
</dbReference>
<dbReference type="GO" id="GO:0005886">
    <property type="term" value="C:plasma membrane"/>
    <property type="evidence" value="ECO:0007669"/>
    <property type="project" value="UniProtKB-SubCell"/>
</dbReference>
<keyword evidence="2 6" id="KW-1003">Cell membrane</keyword>
<comment type="subcellular location">
    <subcellularLocation>
        <location evidence="1 6">Cell membrane</location>
        <topology evidence="1 6">Multi-pass membrane protein</topology>
    </subcellularLocation>
</comment>
<dbReference type="AlphaFoldDB" id="A0A3E3I1U8"/>
<dbReference type="EMBL" id="QVLU01000058">
    <property type="protein sequence ID" value="RGE59932.1"/>
    <property type="molecule type" value="Genomic_DNA"/>
</dbReference>
<feature type="transmembrane region" description="Helical" evidence="6">
    <location>
        <begin position="639"/>
        <end position="660"/>
    </location>
</feature>
<dbReference type="OrthoDB" id="9781780at2"/>
<evidence type="ECO:0000313" key="8">
    <source>
        <dbReference type="EMBL" id="RGE58501.1"/>
    </source>
</evidence>
<evidence type="ECO:0000259" key="7">
    <source>
        <dbReference type="Pfam" id="PF02687"/>
    </source>
</evidence>
<dbReference type="GO" id="GO:0055085">
    <property type="term" value="P:transmembrane transport"/>
    <property type="evidence" value="ECO:0007669"/>
    <property type="project" value="UniProtKB-UniRule"/>
</dbReference>
<feature type="transmembrane region" description="Helical" evidence="6">
    <location>
        <begin position="208"/>
        <end position="225"/>
    </location>
</feature>
<keyword evidence="4 6" id="KW-1133">Transmembrane helix</keyword>
<feature type="transmembrane region" description="Helical" evidence="6">
    <location>
        <begin position="30"/>
        <end position="55"/>
    </location>
</feature>
<feature type="transmembrane region" description="Helical" evidence="6">
    <location>
        <begin position="293"/>
        <end position="318"/>
    </location>
</feature>
<dbReference type="GeneID" id="86052424"/>
<keyword evidence="3 6" id="KW-0812">Transmembrane</keyword>
<feature type="domain" description="ABC3 transporter permease C-terminal" evidence="7">
    <location>
        <begin position="73"/>
        <end position="192"/>
    </location>
</feature>
<evidence type="ECO:0000313" key="11">
    <source>
        <dbReference type="Proteomes" id="UP000261166"/>
    </source>
</evidence>
<dbReference type="RefSeq" id="WP_025490036.1">
    <property type="nucleotide sequence ID" value="NZ_CAMAZV010000087.1"/>
</dbReference>
<feature type="transmembrane region" description="Helical" evidence="6">
    <location>
        <begin position="67"/>
        <end position="91"/>
    </location>
</feature>
<dbReference type="Pfam" id="PF02687">
    <property type="entry name" value="FtsX"/>
    <property type="match status" value="1"/>
</dbReference>
<evidence type="ECO:0000256" key="1">
    <source>
        <dbReference type="ARBA" id="ARBA00004651"/>
    </source>
</evidence>
<dbReference type="InterPro" id="IPR027022">
    <property type="entry name" value="ABC_permease_BceB-typ"/>
</dbReference>
<feature type="transmembrane region" description="Helical" evidence="6">
    <location>
        <begin position="605"/>
        <end position="627"/>
    </location>
</feature>
<comment type="similarity">
    <text evidence="6">Belongs to the ABC-4 integral membrane protein family.</text>
</comment>
<keyword evidence="5 6" id="KW-0472">Membrane</keyword>
<dbReference type="PANTHER" id="PTHR46795">
    <property type="entry name" value="ABC TRANSPORTER PERMEASE-RELATED-RELATED"/>
    <property type="match status" value="1"/>
</dbReference>
<dbReference type="GeneID" id="97988424"/>
<evidence type="ECO:0000256" key="4">
    <source>
        <dbReference type="ARBA" id="ARBA00022989"/>
    </source>
</evidence>
<feature type="transmembrane region" description="Helical" evidence="6">
    <location>
        <begin position="237"/>
        <end position="263"/>
    </location>
</feature>
<keyword evidence="6" id="KW-0813">Transport</keyword>
<dbReference type="Proteomes" id="UP000261166">
    <property type="component" value="Unassembled WGS sequence"/>
</dbReference>
<dbReference type="InterPro" id="IPR052536">
    <property type="entry name" value="ABC-4_Integral_Memb_Prot"/>
</dbReference>
<feature type="transmembrane region" description="Helical" evidence="6">
    <location>
        <begin position="546"/>
        <end position="571"/>
    </location>
</feature>
<dbReference type="PIRSF" id="PIRSF018968">
    <property type="entry name" value="ABC_permease_BceB"/>
    <property type="match status" value="1"/>
</dbReference>
<feature type="transmembrane region" description="Helical" evidence="6">
    <location>
        <begin position="112"/>
        <end position="138"/>
    </location>
</feature>
<dbReference type="Proteomes" id="UP000260812">
    <property type="component" value="Unassembled WGS sequence"/>
</dbReference>
<evidence type="ECO:0000313" key="9">
    <source>
        <dbReference type="EMBL" id="RGE59932.1"/>
    </source>
</evidence>
<dbReference type="PANTHER" id="PTHR46795:SF3">
    <property type="entry name" value="ABC TRANSPORTER PERMEASE"/>
    <property type="match status" value="1"/>
</dbReference>
<sequence>MNIPQFSSLHNLLFYPRLAGTNMKKNKSIYFPYLCAGSLMAGLLYVLNSVGIMVADSGMEGGDIMYMLVRISFMICILFVFIILFYINSFIIKRRKREFGLFCILGMEKKHLAFVLFWEVLFSMLLSVSVGIAGGMLFSQAMFLLLLKFVGLPGKLIFRIPLNAVAETFLIYLVCFFFVLLYDIVSVTRTNPIDLLRSSREGEKEPKTRWAVALAGAAALGIGYAKALATQTASDALFAFFPAVLLVIIGTYCLFQAGSIALLKTLRKNRRFYYKPENFVSVSGMIYRMKQNAAGLASICVLSTAVLVTLSSCLSLYAGEEDMLKNQFPRDVNMYADVPDYSPQDTASAVQLAVSIREKVKELAASAGCTLENQMDFYQISFGASYADGQFTTAFNNEGKTNMVYAMTLEDYNRLFGKSLSLGEREVFYYTTGPEMNGFADICGEKYSLAGRLWEFDVTMFMGFATPVNLSIFVVPGLEDLSRLAAASNAQAQNGRFPTSVEFNCFFDLEGSKEAVRQLESSIHGAVPGVYRTYVRSEQRADFYELYGSILFVGVFFIVLFLIATVLIIYYKQITEGFDDRERFQIMEKVGMSAAEVKKTITRQVLLVFFLPLGMAVIHIAVAFPQLCKMLTVFSMTNIKMFALFTVLSVLVFALAYLLVYRLTARTYFKIVQG</sequence>
<accession>A0A3E3I1U8</accession>
<evidence type="ECO:0000256" key="5">
    <source>
        <dbReference type="ARBA" id="ARBA00023136"/>
    </source>
</evidence>